<organism evidence="2 3">
    <name type="scientific">Mixta intestinalis</name>
    <dbReference type="NCBI Taxonomy" id="1615494"/>
    <lineage>
        <taxon>Bacteria</taxon>
        <taxon>Pseudomonadati</taxon>
        <taxon>Pseudomonadota</taxon>
        <taxon>Gammaproteobacteria</taxon>
        <taxon>Enterobacterales</taxon>
        <taxon>Erwiniaceae</taxon>
        <taxon>Mixta</taxon>
    </lineage>
</organism>
<evidence type="ECO:0000313" key="3">
    <source>
        <dbReference type="Proteomes" id="UP000464053"/>
    </source>
</evidence>
<accession>A0A6P1PWC2</accession>
<gene>
    <name evidence="2" type="ORF">C7M51_00335</name>
</gene>
<dbReference type="KEGG" id="mint:C7M51_00335"/>
<feature type="chain" id="PRO_5026764403" evidence="1">
    <location>
        <begin position="23"/>
        <end position="70"/>
    </location>
</feature>
<dbReference type="EMBL" id="CP028271">
    <property type="protein sequence ID" value="QHM70075.1"/>
    <property type="molecule type" value="Genomic_DNA"/>
</dbReference>
<evidence type="ECO:0000313" key="2">
    <source>
        <dbReference type="EMBL" id="QHM70075.1"/>
    </source>
</evidence>
<sequence>MKYSSKFVPLLLFIGLAASAQAETVAVSLSQEQDGGAQGRACIYVYQGKAEFRNVKAGEACQPEILLETH</sequence>
<dbReference type="Proteomes" id="UP000464053">
    <property type="component" value="Chromosome"/>
</dbReference>
<proteinExistence type="predicted"/>
<keyword evidence="3" id="KW-1185">Reference proteome</keyword>
<feature type="signal peptide" evidence="1">
    <location>
        <begin position="1"/>
        <end position="22"/>
    </location>
</feature>
<reference evidence="2 3" key="1">
    <citation type="submission" date="2018-03" db="EMBL/GenBank/DDBJ databases">
        <title>Pantoea intestinalis SRCM103226 isolated form the mealworm.</title>
        <authorList>
            <person name="Jeong D.-Y."/>
            <person name="Kim J.W."/>
        </authorList>
    </citation>
    <scope>NUCLEOTIDE SEQUENCE [LARGE SCALE GENOMIC DNA]</scope>
    <source>
        <strain evidence="2 3">SRCM103226</strain>
    </source>
</reference>
<keyword evidence="1" id="KW-0732">Signal</keyword>
<name>A0A6P1PWC2_9GAMM</name>
<protein>
    <submittedName>
        <fullName evidence="2">Uncharacterized protein</fullName>
    </submittedName>
</protein>
<dbReference type="OrthoDB" id="6522652at2"/>
<dbReference type="AlphaFoldDB" id="A0A6P1PWC2"/>
<evidence type="ECO:0000256" key="1">
    <source>
        <dbReference type="SAM" id="SignalP"/>
    </source>
</evidence>
<dbReference type="RefSeq" id="WP_160619919.1">
    <property type="nucleotide sequence ID" value="NZ_CP028271.1"/>
</dbReference>